<keyword evidence="1" id="KW-1133">Transmembrane helix</keyword>
<protein>
    <submittedName>
        <fullName evidence="2">Uncharacterized protein</fullName>
    </submittedName>
</protein>
<dbReference type="Proteomes" id="UP001166286">
    <property type="component" value="Unassembled WGS sequence"/>
</dbReference>
<sequence length="137" mass="14580">MASTVYAPRSGRGLRIQKPLSASAILYAPFKPGDPAITPNFDLLPLYISTSHSTLIKPLSNFLHALFLFIISSFPSLTMAIKPSVTGLLLLAAQATAFSSNSPYWSNTAAFALEPRSSCLGIESTFYEGTTCQGSGT</sequence>
<organism evidence="2 3">
    <name type="scientific">Cladonia borealis</name>
    <dbReference type="NCBI Taxonomy" id="184061"/>
    <lineage>
        <taxon>Eukaryota</taxon>
        <taxon>Fungi</taxon>
        <taxon>Dikarya</taxon>
        <taxon>Ascomycota</taxon>
        <taxon>Pezizomycotina</taxon>
        <taxon>Lecanoromycetes</taxon>
        <taxon>OSLEUM clade</taxon>
        <taxon>Lecanoromycetidae</taxon>
        <taxon>Lecanorales</taxon>
        <taxon>Lecanorineae</taxon>
        <taxon>Cladoniaceae</taxon>
        <taxon>Cladonia</taxon>
    </lineage>
</organism>
<keyword evidence="1" id="KW-0472">Membrane</keyword>
<gene>
    <name evidence="2" type="ORF">JMJ35_006882</name>
</gene>
<proteinExistence type="predicted"/>
<comment type="caution">
    <text evidence="2">The sequence shown here is derived from an EMBL/GenBank/DDBJ whole genome shotgun (WGS) entry which is preliminary data.</text>
</comment>
<evidence type="ECO:0000256" key="1">
    <source>
        <dbReference type="SAM" id="Phobius"/>
    </source>
</evidence>
<dbReference type="EMBL" id="JAFEKC020000015">
    <property type="protein sequence ID" value="KAK0510450.1"/>
    <property type="molecule type" value="Genomic_DNA"/>
</dbReference>
<evidence type="ECO:0000313" key="2">
    <source>
        <dbReference type="EMBL" id="KAK0510450.1"/>
    </source>
</evidence>
<name>A0AA39V7K5_9LECA</name>
<feature type="transmembrane region" description="Helical" evidence="1">
    <location>
        <begin position="62"/>
        <end position="81"/>
    </location>
</feature>
<keyword evidence="3" id="KW-1185">Reference proteome</keyword>
<reference evidence="2" key="1">
    <citation type="submission" date="2023-03" db="EMBL/GenBank/DDBJ databases">
        <title>Complete genome of Cladonia borealis.</title>
        <authorList>
            <person name="Park H."/>
        </authorList>
    </citation>
    <scope>NUCLEOTIDE SEQUENCE</scope>
    <source>
        <strain evidence="2">ANT050790</strain>
    </source>
</reference>
<accession>A0AA39V7K5</accession>
<dbReference type="AlphaFoldDB" id="A0AA39V7K5"/>
<keyword evidence="1" id="KW-0812">Transmembrane</keyword>
<evidence type="ECO:0000313" key="3">
    <source>
        <dbReference type="Proteomes" id="UP001166286"/>
    </source>
</evidence>